<dbReference type="InterPro" id="IPR029024">
    <property type="entry name" value="TerB-like"/>
</dbReference>
<dbReference type="Pfam" id="PF05099">
    <property type="entry name" value="TerB"/>
    <property type="match status" value="1"/>
</dbReference>
<dbReference type="SUPFAM" id="SSF158682">
    <property type="entry name" value="TerB-like"/>
    <property type="match status" value="1"/>
</dbReference>
<sequence length="147" mass="16677">MLERLKHFFTHPTPEKQPLPEPDARLALGTLLVRVAMADGAYLFEEVEEIDHILARAYNLKPLEAAKMRADCEKLAFHIEDDTDMARRIREAVDYEHRREKVAALWAVVMADGVNDEREQALVELVEQTLGIDREDSEAARAAASIP</sequence>
<proteinExistence type="predicted"/>
<gene>
    <name evidence="2" type="ORF">QF118_15865</name>
</gene>
<dbReference type="CDD" id="cd07313">
    <property type="entry name" value="terB_like_2"/>
    <property type="match status" value="1"/>
</dbReference>
<reference evidence="2 3" key="1">
    <citation type="submission" date="2023-05" db="EMBL/GenBank/DDBJ databases">
        <title>YMD87, complete Genome.</title>
        <authorList>
            <person name="Zhang J."/>
            <person name="Xu X."/>
        </authorList>
    </citation>
    <scope>NUCLEOTIDE SEQUENCE [LARGE SCALE GENOMIC DNA]</scope>
    <source>
        <strain evidence="2 3">YMD87</strain>
    </source>
</reference>
<protein>
    <submittedName>
        <fullName evidence="2">TerB family tellurite resistance protein</fullName>
    </submittedName>
</protein>
<evidence type="ECO:0000313" key="3">
    <source>
        <dbReference type="Proteomes" id="UP001241605"/>
    </source>
</evidence>
<evidence type="ECO:0000313" key="2">
    <source>
        <dbReference type="EMBL" id="WGW03388.1"/>
    </source>
</evidence>
<dbReference type="InterPro" id="IPR007791">
    <property type="entry name" value="DjlA_N"/>
</dbReference>
<feature type="domain" description="Co-chaperone DjlA N-terminal" evidence="1">
    <location>
        <begin position="25"/>
        <end position="142"/>
    </location>
</feature>
<keyword evidence="3" id="KW-1185">Reference proteome</keyword>
<dbReference type="EMBL" id="CP124616">
    <property type="protein sequence ID" value="WGW03388.1"/>
    <property type="molecule type" value="Genomic_DNA"/>
</dbReference>
<accession>A0ABY8QG24</accession>
<evidence type="ECO:0000259" key="1">
    <source>
        <dbReference type="Pfam" id="PF05099"/>
    </source>
</evidence>
<name>A0ABY8QG24_9RHOB</name>
<organism evidence="2 3">
    <name type="scientific">Tropicibacter oceani</name>
    <dbReference type="NCBI Taxonomy" id="3058420"/>
    <lineage>
        <taxon>Bacteria</taxon>
        <taxon>Pseudomonadati</taxon>
        <taxon>Pseudomonadota</taxon>
        <taxon>Alphaproteobacteria</taxon>
        <taxon>Rhodobacterales</taxon>
        <taxon>Roseobacteraceae</taxon>
        <taxon>Tropicibacter</taxon>
    </lineage>
</organism>
<dbReference type="Gene3D" id="1.10.3680.10">
    <property type="entry name" value="TerB-like"/>
    <property type="match status" value="1"/>
</dbReference>
<dbReference type="Proteomes" id="UP001241605">
    <property type="component" value="Chromosome"/>
</dbReference>
<dbReference type="RefSeq" id="WP_282300023.1">
    <property type="nucleotide sequence ID" value="NZ_CP124616.1"/>
</dbReference>